<evidence type="ECO:0000313" key="4">
    <source>
        <dbReference type="Proteomes" id="UP000027731"/>
    </source>
</evidence>
<dbReference type="EMBL" id="JOSX01000013">
    <property type="protein sequence ID" value="KEK15664.1"/>
    <property type="molecule type" value="Genomic_DNA"/>
</dbReference>
<dbReference type="RefSeq" id="WP_035152005.1">
    <property type="nucleotide sequence ID" value="NZ_CP128363.1"/>
</dbReference>
<dbReference type="Pfam" id="PF02661">
    <property type="entry name" value="Fic"/>
    <property type="match status" value="1"/>
</dbReference>
<dbReference type="PROSITE" id="PS51459">
    <property type="entry name" value="FIDO"/>
    <property type="match status" value="1"/>
</dbReference>
<organism evidence="3 4">
    <name type="scientific">Limosilactobacillus reuteri</name>
    <name type="common">Lactobacillus reuteri</name>
    <dbReference type="NCBI Taxonomy" id="1598"/>
    <lineage>
        <taxon>Bacteria</taxon>
        <taxon>Bacillati</taxon>
        <taxon>Bacillota</taxon>
        <taxon>Bacilli</taxon>
        <taxon>Lactobacillales</taxon>
        <taxon>Lactobacillaceae</taxon>
        <taxon>Limosilactobacillus</taxon>
    </lineage>
</organism>
<dbReference type="InterPro" id="IPR003812">
    <property type="entry name" value="Fido"/>
</dbReference>
<reference evidence="3 4" key="1">
    <citation type="submission" date="2014-06" db="EMBL/GenBank/DDBJ databases">
        <title>Genetic determinant of reutericyclin biosynthesis of Lactobacillus reuteri.</title>
        <authorList>
            <person name="Lin X."/>
            <person name="Duar R."/>
            <person name="Walter J."/>
            <person name="Gaenzle M."/>
        </authorList>
    </citation>
    <scope>NUCLEOTIDE SEQUENCE [LARGE SCALE GENOMIC DNA]</scope>
    <source>
        <strain evidence="3 4">LTH2584</strain>
    </source>
</reference>
<dbReference type="SUPFAM" id="SSF140931">
    <property type="entry name" value="Fic-like"/>
    <property type="match status" value="1"/>
</dbReference>
<dbReference type="InterPro" id="IPR036597">
    <property type="entry name" value="Fido-like_dom_sf"/>
</dbReference>
<dbReference type="PANTHER" id="PTHR13504">
    <property type="entry name" value="FIDO DOMAIN-CONTAINING PROTEIN DDB_G0283145"/>
    <property type="match status" value="1"/>
</dbReference>
<dbReference type="PANTHER" id="PTHR13504:SF40">
    <property type="entry name" value="FIDO DOMAIN-CONTAINING PROTEIN"/>
    <property type="match status" value="1"/>
</dbReference>
<evidence type="ECO:0000256" key="1">
    <source>
        <dbReference type="PIRSR" id="PIRSR640198-1"/>
    </source>
</evidence>
<feature type="binding site" evidence="2">
    <location>
        <begin position="292"/>
        <end position="293"/>
    </location>
    <ligand>
        <name>ATP</name>
        <dbReference type="ChEBI" id="CHEBI:30616"/>
    </ligand>
</feature>
<protein>
    <submittedName>
        <fullName evidence="3">Cell filamentation protein Fic</fullName>
    </submittedName>
</protein>
<evidence type="ECO:0000256" key="2">
    <source>
        <dbReference type="PIRSR" id="PIRSR640198-2"/>
    </source>
</evidence>
<dbReference type="PATRIC" id="fig|1598.90.peg.993"/>
<evidence type="ECO:0000313" key="3">
    <source>
        <dbReference type="EMBL" id="KEK15664.1"/>
    </source>
</evidence>
<feature type="binding site" evidence="2">
    <location>
        <begin position="255"/>
        <end position="262"/>
    </location>
    <ligand>
        <name>ATP</name>
        <dbReference type="ChEBI" id="CHEBI:30616"/>
    </ligand>
</feature>
<gene>
    <name evidence="3" type="ORF">LR3_07805</name>
</gene>
<dbReference type="AlphaFoldDB" id="A0A073JQ61"/>
<dbReference type="Proteomes" id="UP000027731">
    <property type="component" value="Unassembled WGS sequence"/>
</dbReference>
<dbReference type="GO" id="GO:0005524">
    <property type="term" value="F:ATP binding"/>
    <property type="evidence" value="ECO:0007669"/>
    <property type="project" value="UniProtKB-KW"/>
</dbReference>
<keyword evidence="2" id="KW-0547">Nucleotide-binding</keyword>
<feature type="active site" evidence="1">
    <location>
        <position position="251"/>
    </location>
</feature>
<keyword evidence="2" id="KW-0067">ATP-binding</keyword>
<dbReference type="Gene3D" id="1.10.3290.10">
    <property type="entry name" value="Fido-like domain"/>
    <property type="match status" value="1"/>
</dbReference>
<name>A0A073JQ61_LIMRT</name>
<dbReference type="InterPro" id="IPR040198">
    <property type="entry name" value="Fido_containing"/>
</dbReference>
<proteinExistence type="predicted"/>
<sequence length="433" mass="49729">MKYIPLSKYKYFIEDKTNDPAAIESEYQSRLNGYTSQKTTLFPLLNYHDGAQTSKYPIFYLPLPEIQNLADQLRRNSNMIEDISVTLPQVAINQFLNSLLLSEIFYTNDIEGVKTSRVEISTVIQENNHQINGDDHISKKRLGSTIKMYQRTQSGKKVEINVLQDYRKIYDSLLKGELNKDRLPNGKIFRDKLPNSEVLSIGDGIKTVHRPPTTETAIKSALTALIEYMNNDDTPSIYKALVTHFFFENTHPFLDGNGRMGRYLLSSYIANKFDRFTGFSVATAIHNNVQQYYKVFKDADNAENRADLTFFIQKLLMILVSQQEKVIKILSQSREKLDKANEIISQWVNEHHHQLAATSDSLYCNILYLLAQSKLFTNQLDLGIKDNDIIETLKKSNRRYPMTKTKAAIEELEALGAIEIVSKRPKQHVITIL</sequence>
<comment type="caution">
    <text evidence="3">The sequence shown here is derived from an EMBL/GenBank/DDBJ whole genome shotgun (WGS) entry which is preliminary data.</text>
</comment>
<accession>A0A073JQ61</accession>